<evidence type="ECO:0000256" key="5">
    <source>
        <dbReference type="ARBA" id="ARBA00018512"/>
    </source>
</evidence>
<dbReference type="UniPathway" id="UPA00378"/>
<dbReference type="GO" id="GO:0106073">
    <property type="term" value="F:dolichyl pyrophosphate Glc2Man9GlcNAc2 alpha-1,2-glucosyltransferase activity"/>
    <property type="evidence" value="ECO:0007669"/>
    <property type="project" value="UniProtKB-EC"/>
</dbReference>
<evidence type="ECO:0000256" key="1">
    <source>
        <dbReference type="ARBA" id="ARBA00004477"/>
    </source>
</evidence>
<evidence type="ECO:0000256" key="7">
    <source>
        <dbReference type="ARBA" id="ARBA00022679"/>
    </source>
</evidence>
<accession>A0A1J7IWG8</accession>
<gene>
    <name evidence="17" type="ORF">CONLIGDRAFT_242577</name>
</gene>
<evidence type="ECO:0000256" key="14">
    <source>
        <dbReference type="ARBA" id="ARBA00048064"/>
    </source>
</evidence>
<feature type="region of interest" description="Disordered" evidence="15">
    <location>
        <begin position="502"/>
        <end position="537"/>
    </location>
</feature>
<dbReference type="InterPro" id="IPR016900">
    <property type="entry name" value="Alg10"/>
</dbReference>
<evidence type="ECO:0000256" key="4">
    <source>
        <dbReference type="ARBA" id="ARBA00011967"/>
    </source>
</evidence>
<proteinExistence type="inferred from homology"/>
<evidence type="ECO:0000256" key="12">
    <source>
        <dbReference type="ARBA" id="ARBA00032069"/>
    </source>
</evidence>
<dbReference type="EMBL" id="KV875095">
    <property type="protein sequence ID" value="OIW31846.1"/>
    <property type="molecule type" value="Genomic_DNA"/>
</dbReference>
<dbReference type="Pfam" id="PF04922">
    <property type="entry name" value="DIE2_ALG10"/>
    <property type="match status" value="1"/>
</dbReference>
<evidence type="ECO:0000256" key="13">
    <source>
        <dbReference type="ARBA" id="ARBA00044727"/>
    </source>
</evidence>
<protein>
    <recommendedName>
        <fullName evidence="5">Dol-P-Glc:Glc(2)Man(9)GlcNAc(2)-PP-Dol alpha-1,2-glucosyltransferase</fullName>
        <ecNumber evidence="4">2.4.1.256</ecNumber>
    </recommendedName>
    <alternativeName>
        <fullName evidence="12">Asparagine-linked glycosylation protein 10</fullName>
    </alternativeName>
</protein>
<dbReference type="GO" id="GO:0006488">
    <property type="term" value="P:dolichol-linked oligosaccharide biosynthetic process"/>
    <property type="evidence" value="ECO:0007669"/>
    <property type="project" value="InterPro"/>
</dbReference>
<keyword evidence="7" id="KW-0808">Transferase</keyword>
<dbReference type="InParanoid" id="A0A1J7IWG8"/>
<organism evidence="17 18">
    <name type="scientific">Coniochaeta ligniaria NRRL 30616</name>
    <dbReference type="NCBI Taxonomy" id="1408157"/>
    <lineage>
        <taxon>Eukaryota</taxon>
        <taxon>Fungi</taxon>
        <taxon>Dikarya</taxon>
        <taxon>Ascomycota</taxon>
        <taxon>Pezizomycotina</taxon>
        <taxon>Sordariomycetes</taxon>
        <taxon>Sordariomycetidae</taxon>
        <taxon>Coniochaetales</taxon>
        <taxon>Coniochaetaceae</taxon>
        <taxon>Coniochaeta</taxon>
    </lineage>
</organism>
<evidence type="ECO:0000313" key="17">
    <source>
        <dbReference type="EMBL" id="OIW31846.1"/>
    </source>
</evidence>
<evidence type="ECO:0000256" key="11">
    <source>
        <dbReference type="ARBA" id="ARBA00023136"/>
    </source>
</evidence>
<comment type="catalytic activity">
    <reaction evidence="14">
        <text>an alpha-D-Glc-(1-&gt;3)-alpha-D-Glc-(1-&gt;3)-alpha-D-Man-(1-&gt;2)-alpha-D-Man-(1-&gt;2)-alpha-D-Man-(1-&gt;3)-[alpha-D-Man-(1-&gt;2)-alpha-D-Man-(1-&gt;3)-[alpha-D-Man-(1-&gt;2)-alpha-D-Man-(1-&gt;6)]-alpha-D-Man-(1-&gt;6)]-beta-D-Man-(1-&gt;4)-beta-D-GlcNAc-(1-&gt;4)-alpha-D-GlcNAc-diphospho-di-trans,poly-cis-dolichol + a di-trans,poly-cis-dolichyl beta-D-glucosyl phosphate = a alpha-D-Glc-(1-&gt;2)-alpha-D-Glc-(1-&gt;3)-alpha-D-Glc-(1-&gt;3)-alpha-D-Man-(1-&gt;2)-alpha-D-Man-(1-&gt;2)-alpha-D-Man-(1-&gt;3)-[alpha-D-Man-(1-&gt;2)-alpha-D-Man-(1-&gt;3)-[alpha-D-Man-(1-&gt;2)-alpha-D-Man-(1-&gt;6)]-alpha-D-Man-(1-&gt;6)]-beta-D-Man-(1-&gt;4)-beta-D-GlcNAc-(1-&gt;4)-alpha-D-GlcNAc-diphospho-di-trans,poly-cis-dolichol + a di-trans,poly-cis-dolichyl phosphate + H(+)</text>
        <dbReference type="Rhea" id="RHEA:29543"/>
        <dbReference type="Rhea" id="RHEA-COMP:19498"/>
        <dbReference type="Rhea" id="RHEA-COMP:19502"/>
        <dbReference type="Rhea" id="RHEA-COMP:19512"/>
        <dbReference type="Rhea" id="RHEA-COMP:19522"/>
        <dbReference type="ChEBI" id="CHEBI:15378"/>
        <dbReference type="ChEBI" id="CHEBI:57525"/>
        <dbReference type="ChEBI" id="CHEBI:57683"/>
        <dbReference type="ChEBI" id="CHEBI:132522"/>
        <dbReference type="ChEBI" id="CHEBI:132523"/>
        <dbReference type="EC" id="2.4.1.256"/>
    </reaction>
    <physiologicalReaction direction="left-to-right" evidence="14">
        <dbReference type="Rhea" id="RHEA:29544"/>
    </physiologicalReaction>
</comment>
<dbReference type="GO" id="GO:0005789">
    <property type="term" value="C:endoplasmic reticulum membrane"/>
    <property type="evidence" value="ECO:0007669"/>
    <property type="project" value="UniProtKB-SubCell"/>
</dbReference>
<evidence type="ECO:0000256" key="16">
    <source>
        <dbReference type="SAM" id="Phobius"/>
    </source>
</evidence>
<dbReference type="AlphaFoldDB" id="A0A1J7IWG8"/>
<dbReference type="PANTHER" id="PTHR12989:SF10">
    <property type="entry name" value="DOL-P-GLC:GLC(2)MAN(9)GLCNAC(2)-PP-DOL ALPHA-1,2-GLUCOSYLTRANSFERASE-RELATED"/>
    <property type="match status" value="1"/>
</dbReference>
<dbReference type="FunCoup" id="A0A1J7IWG8">
    <property type="interactions" value="666"/>
</dbReference>
<evidence type="ECO:0000256" key="9">
    <source>
        <dbReference type="ARBA" id="ARBA00022824"/>
    </source>
</evidence>
<feature type="transmembrane region" description="Helical" evidence="16">
    <location>
        <begin position="611"/>
        <end position="632"/>
    </location>
</feature>
<dbReference type="EC" id="2.4.1.256" evidence="4"/>
<dbReference type="PANTHER" id="PTHR12989">
    <property type="entry name" value="ALPHA-1,2-GLUCOSYLTRANSFERASE ALG10"/>
    <property type="match status" value="1"/>
</dbReference>
<keyword evidence="10 16" id="KW-1133">Transmembrane helix</keyword>
<keyword evidence="9" id="KW-0256">Endoplasmic reticulum</keyword>
<keyword evidence="6" id="KW-0328">Glycosyltransferase</keyword>
<feature type="transmembrane region" description="Helical" evidence="16">
    <location>
        <begin position="338"/>
        <end position="360"/>
    </location>
</feature>
<name>A0A1J7IWG8_9PEZI</name>
<feature type="compositionally biased region" description="Basic and acidic residues" evidence="15">
    <location>
        <begin position="523"/>
        <end position="533"/>
    </location>
</feature>
<dbReference type="Proteomes" id="UP000182658">
    <property type="component" value="Unassembled WGS sequence"/>
</dbReference>
<feature type="transmembrane region" description="Helical" evidence="16">
    <location>
        <begin position="156"/>
        <end position="182"/>
    </location>
</feature>
<evidence type="ECO:0000256" key="3">
    <source>
        <dbReference type="ARBA" id="ARBA00010600"/>
    </source>
</evidence>
<evidence type="ECO:0000256" key="8">
    <source>
        <dbReference type="ARBA" id="ARBA00022692"/>
    </source>
</evidence>
<feature type="transmembrane region" description="Helical" evidence="16">
    <location>
        <begin position="300"/>
        <end position="318"/>
    </location>
</feature>
<keyword evidence="18" id="KW-1185">Reference proteome</keyword>
<evidence type="ECO:0000256" key="10">
    <source>
        <dbReference type="ARBA" id="ARBA00022989"/>
    </source>
</evidence>
<keyword evidence="11 16" id="KW-0472">Membrane</keyword>
<comment type="subcellular location">
    <subcellularLocation>
        <location evidence="1">Endoplasmic reticulum membrane</location>
        <topology evidence="1">Multi-pass membrane protein</topology>
    </subcellularLocation>
</comment>
<keyword evidence="8 16" id="KW-0812">Transmembrane</keyword>
<evidence type="ECO:0000256" key="15">
    <source>
        <dbReference type="SAM" id="MobiDB-lite"/>
    </source>
</evidence>
<comment type="similarity">
    <text evidence="3">Belongs to the ALG10 glucosyltransferase family.</text>
</comment>
<dbReference type="OrthoDB" id="4769at2759"/>
<evidence type="ECO:0000256" key="6">
    <source>
        <dbReference type="ARBA" id="ARBA00022676"/>
    </source>
</evidence>
<reference evidence="17 18" key="1">
    <citation type="submission" date="2016-10" db="EMBL/GenBank/DDBJ databases">
        <title>Draft genome sequence of Coniochaeta ligniaria NRRL30616, a lignocellulolytic fungus for bioabatement of inhibitors in plant biomass hydrolysates.</title>
        <authorList>
            <consortium name="DOE Joint Genome Institute"/>
            <person name="Jimenez D.J."/>
            <person name="Hector R.E."/>
            <person name="Riley R."/>
            <person name="Sun H."/>
            <person name="Grigoriev I.V."/>
            <person name="Van Elsas J.D."/>
            <person name="Nichols N.N."/>
        </authorList>
    </citation>
    <scope>NUCLEOTIDE SEQUENCE [LARGE SCALE GENOMIC DNA]</scope>
    <source>
        <strain evidence="17 18">NRRL 30616</strain>
    </source>
</reference>
<sequence>MFKLPIDSPVPETLILVLLQAWRFLSGRYGWGFYLLAWLLGSPWLNSVTESASEPYLDEVFHIPQAQAYCEGKFGVWDDKITTPPGLYLLAALYHKIFRGSVCSVYSLRRMNLLGVVLIHLVASSCRRYIEVRGGRESSPSSPTSSYAYHTAVNVALFPVLFFFSALFYTDVYSALFVLLAYQNHLSRLSNGKGVLSDMWTVCLGVSTLLMRQTNVFWVVVYMGGLEAVHVIRTLNPPATEKPGLTTLWSVTKFYARRYSLGDIHDPPLSVSSPDDWLFCVLSIAIAAICNPLKVLKQIWPYVSVVTIFTGFVAWNGGVVLGDKSNHVATIHLAQMLYLWPLFAFFSAPLIIPSAISSLIKLYKTLLGLMSGPRSAPSPNNAREPIAPSPTVSLQIVDFLISNAFYPCFLLGAAVFSVGIVKYNTIIHPFTLADNRHYMFYVFRYTILRSQLARFSLVGAYMVSAHLIWSRLAGCPPTSDAQHIQYINRPFDSNTLVKQLNAKAPGRNRPQAPVEKPSAPPPNDKKPITKLEDTTSLSAASPATSTALLWLATTTLSLISAPLVEPRYFTLPWIFWRLLVPAWTTPPNPPERLRALPGLDRLNALGRRVDLTVALETAWFVAVNLATFWVFLSRPYQWRDVEGRVLDEGRWQRFMW</sequence>
<comment type="pathway">
    <text evidence="2">Protein modification; protein glycosylation.</text>
</comment>
<evidence type="ECO:0000256" key="2">
    <source>
        <dbReference type="ARBA" id="ARBA00004922"/>
    </source>
</evidence>
<comment type="function">
    <text evidence="13">Dol-P-Glc:Glc(2)Man(9)GlcNAc(2)-PP-Dol alpha-1,2-glucosyltransferase that operates in the biosynthetic pathway of dolichol-linked oligosaccharides, the glycan precursors employed in protein asparagine (N)-glycosylation. The assembly of dolichol-linked oligosaccharides begins on the cytosolic side of the endoplasmic reticulum membrane and finishes in its lumen. The sequential addition of sugars to dolichol pyrophosphate produces dolichol-linked oligosaccharides containing fourteen sugars, including two GlcNAcs, nine mannoses and three glucoses. Once assembled, the oligosaccharide is transferred from the lipid to nascent proteins by oligosaccharyltransferases. In the lumen of the endoplasmic reticulum, adds the third and last glucose residue from dolichyl phosphate glucose (Dol-P-Glc) onto the lipid-linked oligosaccharide intermediate Glc(2)Man(9)GlcNAc(2)-PP-Dol to produce Glc(3)Man(9)GlcNAc(2)-PP-Dol.</text>
</comment>
<evidence type="ECO:0000313" key="18">
    <source>
        <dbReference type="Proteomes" id="UP000182658"/>
    </source>
</evidence>
<dbReference type="STRING" id="1408157.A0A1J7IWG8"/>